<evidence type="ECO:0000256" key="6">
    <source>
        <dbReference type="ARBA" id="ARBA00022723"/>
    </source>
</evidence>
<dbReference type="InterPro" id="IPR001247">
    <property type="entry name" value="ExoRNase_PH_dom1"/>
</dbReference>
<dbReference type="Pfam" id="PF00013">
    <property type="entry name" value="KH_1"/>
    <property type="match status" value="1"/>
</dbReference>
<dbReference type="HAMAP" id="MF_01595">
    <property type="entry name" value="PNPase"/>
    <property type="match status" value="1"/>
</dbReference>
<dbReference type="InterPro" id="IPR015848">
    <property type="entry name" value="PNPase_PH_RNA-bd_bac/org-type"/>
</dbReference>
<dbReference type="FunFam" id="2.40.50.140:FF:000189">
    <property type="entry name" value="Polyribonucleotide nucleotidyltransferase, putative"/>
    <property type="match status" value="1"/>
</dbReference>
<dbReference type="Pfam" id="PF01138">
    <property type="entry name" value="RNase_PH"/>
    <property type="match status" value="2"/>
</dbReference>
<dbReference type="GO" id="GO:0003723">
    <property type="term" value="F:RNA binding"/>
    <property type="evidence" value="ECO:0007669"/>
    <property type="project" value="UniProtKB-KW"/>
</dbReference>
<dbReference type="PANTHER" id="PTHR11252:SF0">
    <property type="entry name" value="POLYRIBONUCLEOTIDE NUCLEOTIDYLTRANSFERASE 1, MITOCHONDRIAL"/>
    <property type="match status" value="1"/>
</dbReference>
<sequence length="745" mass="80694">MYSEKSFTTRIGNEEITVATGKLADQAGGAVTIRVGDSMLLSTATMSKSVREGLDFFPLSVDFEMKMYAGGRIPGGYFKREGRATMAAILVARLTDRPLRPLFPKGMRNEVQIITSTLSSDGVAHLDIMAVNAASAALHISNIPWNGPIGAVRVGLIDGEMVANPTIEEMENSKLDLRMAGSKEAIIMVEAGANEATEAELVDALDFGHAAMQPFIEMVNEMREAVGKEKSEVILKTVDEALETAVKEKIGSRIQEIVASTTDRSERNEKMSVLREEIVDGFAEMDEETDLKEVRSVITSVQTKAIRDRILYEGIRPDGRDYSTVRALSSEISVVPRTHGSGLFKRGETQVLSLATLGTPREAQRVETINGDITRRYMHHYNFPPFSTGETWFLRGPKRREIGHGALAETALRPMLPSEEEFPYTIRVVSEVLSSNGSTSQASVCGSTLALMDCGVPIKRPVAGVAMGLVTDGEKFAVLTDIQGLEDHLGDMDFKVAGTSEGITALQMDIKISGLTKDLMSQALDQAHAGRMTILANMLETISTPREELSDHAPRMLTVKIDPEKIGAVIGKGGATIRSLEETFEVKIDIQDDGMIFVAGVDGPKAETAASQIEAMTKSPEPGTIYPGKVVRITDFGAFIEFLPGTDGLVHISQISAEHIKRVEDAFQLGDEVMVMVTDVTPDGKVRLSRKAVLEGYTLEQAREDDKPKPRSGGGHGRDNRGGGNRGGGNRGRDNRGGGRGGNRR</sequence>
<dbReference type="SMART" id="SM00322">
    <property type="entry name" value="KH"/>
    <property type="match status" value="1"/>
</dbReference>
<feature type="region of interest" description="Disordered" evidence="9">
    <location>
        <begin position="699"/>
        <end position="745"/>
    </location>
</feature>
<dbReference type="InterPro" id="IPR012162">
    <property type="entry name" value="PNPase"/>
</dbReference>
<dbReference type="InterPro" id="IPR004087">
    <property type="entry name" value="KH_dom"/>
</dbReference>
<dbReference type="SMART" id="SM00316">
    <property type="entry name" value="S1"/>
    <property type="match status" value="1"/>
</dbReference>
<keyword evidence="6" id="KW-0479">Metal-binding</keyword>
<keyword evidence="5 11" id="KW-0548">Nucleotidyltransferase</keyword>
<dbReference type="InterPro" id="IPR020568">
    <property type="entry name" value="Ribosomal_Su5_D2-typ_SF"/>
</dbReference>
<dbReference type="Pfam" id="PF03725">
    <property type="entry name" value="RNase_PH_C"/>
    <property type="match status" value="2"/>
</dbReference>
<dbReference type="Gene3D" id="3.30.230.70">
    <property type="entry name" value="GHMP Kinase, N-terminal domain"/>
    <property type="match status" value="2"/>
</dbReference>
<dbReference type="InterPro" id="IPR036612">
    <property type="entry name" value="KH_dom_type_1_sf"/>
</dbReference>
<dbReference type="InterPro" id="IPR003029">
    <property type="entry name" value="S1_domain"/>
</dbReference>
<keyword evidence="7" id="KW-0460">Magnesium</keyword>
<evidence type="ECO:0000256" key="1">
    <source>
        <dbReference type="ARBA" id="ARBA00007404"/>
    </source>
</evidence>
<dbReference type="FunFam" id="3.30.1370.10:FF:000001">
    <property type="entry name" value="Polyribonucleotide nucleotidyltransferase"/>
    <property type="match status" value="1"/>
</dbReference>
<keyword evidence="8" id="KW-0694">RNA-binding</keyword>
<dbReference type="Gene3D" id="2.40.50.140">
    <property type="entry name" value="Nucleic acid-binding proteins"/>
    <property type="match status" value="1"/>
</dbReference>
<evidence type="ECO:0000256" key="2">
    <source>
        <dbReference type="ARBA" id="ARBA00012416"/>
    </source>
</evidence>
<dbReference type="CDD" id="cd11364">
    <property type="entry name" value="RNase_PH_PNPase_2"/>
    <property type="match status" value="1"/>
</dbReference>
<dbReference type="PIRSF" id="PIRSF005499">
    <property type="entry name" value="PNPase"/>
    <property type="match status" value="1"/>
</dbReference>
<evidence type="ECO:0000256" key="9">
    <source>
        <dbReference type="SAM" id="MobiDB-lite"/>
    </source>
</evidence>
<dbReference type="SUPFAM" id="SSF50249">
    <property type="entry name" value="Nucleic acid-binding proteins"/>
    <property type="match status" value="1"/>
</dbReference>
<protein>
    <recommendedName>
        <fullName evidence="2">polyribonucleotide nucleotidyltransferase</fullName>
        <ecNumber evidence="2">2.7.7.8</ecNumber>
    </recommendedName>
</protein>
<dbReference type="SUPFAM" id="SSF54211">
    <property type="entry name" value="Ribosomal protein S5 domain 2-like"/>
    <property type="match status" value="2"/>
</dbReference>
<dbReference type="InterPro" id="IPR036345">
    <property type="entry name" value="ExoRNase_PH_dom2_sf"/>
</dbReference>
<dbReference type="Pfam" id="PF00575">
    <property type="entry name" value="S1"/>
    <property type="match status" value="1"/>
</dbReference>
<evidence type="ECO:0000256" key="5">
    <source>
        <dbReference type="ARBA" id="ARBA00022695"/>
    </source>
</evidence>
<name>A0A3B0V176_9ZZZZ</name>
<dbReference type="NCBIfam" id="NF008805">
    <property type="entry name" value="PRK11824.1"/>
    <property type="match status" value="1"/>
</dbReference>
<dbReference type="EMBL" id="UOEU01000661">
    <property type="protein sequence ID" value="VAW37305.1"/>
    <property type="molecule type" value="Genomic_DNA"/>
</dbReference>
<reference evidence="11" key="1">
    <citation type="submission" date="2018-06" db="EMBL/GenBank/DDBJ databases">
        <authorList>
            <person name="Zhirakovskaya E."/>
        </authorList>
    </citation>
    <scope>NUCLEOTIDE SEQUENCE</scope>
</reference>
<dbReference type="PROSITE" id="PS50126">
    <property type="entry name" value="S1"/>
    <property type="match status" value="1"/>
</dbReference>
<evidence type="ECO:0000256" key="4">
    <source>
        <dbReference type="ARBA" id="ARBA00022679"/>
    </source>
</evidence>
<accession>A0A3B0V176</accession>
<evidence type="ECO:0000259" key="10">
    <source>
        <dbReference type="PROSITE" id="PS50126"/>
    </source>
</evidence>
<dbReference type="InterPro" id="IPR015847">
    <property type="entry name" value="ExoRNase_PH_dom2"/>
</dbReference>
<dbReference type="InterPro" id="IPR027408">
    <property type="entry name" value="PNPase/RNase_PH_dom_sf"/>
</dbReference>
<keyword evidence="4 11" id="KW-0808">Transferase</keyword>
<dbReference type="GO" id="GO:0006402">
    <property type="term" value="P:mRNA catabolic process"/>
    <property type="evidence" value="ECO:0007669"/>
    <property type="project" value="InterPro"/>
</dbReference>
<dbReference type="Gene3D" id="3.30.1370.10">
    <property type="entry name" value="K Homology domain, type 1"/>
    <property type="match status" value="1"/>
</dbReference>
<dbReference type="InterPro" id="IPR012340">
    <property type="entry name" value="NA-bd_OB-fold"/>
</dbReference>
<dbReference type="GO" id="GO:0004654">
    <property type="term" value="F:polyribonucleotide nucleotidyltransferase activity"/>
    <property type="evidence" value="ECO:0007669"/>
    <property type="project" value="UniProtKB-EC"/>
</dbReference>
<dbReference type="GO" id="GO:0046872">
    <property type="term" value="F:metal ion binding"/>
    <property type="evidence" value="ECO:0007669"/>
    <property type="project" value="UniProtKB-KW"/>
</dbReference>
<dbReference type="GO" id="GO:0005829">
    <property type="term" value="C:cytosol"/>
    <property type="evidence" value="ECO:0007669"/>
    <property type="project" value="TreeGrafter"/>
</dbReference>
<evidence type="ECO:0000313" key="11">
    <source>
        <dbReference type="EMBL" id="VAW37305.1"/>
    </source>
</evidence>
<dbReference type="EC" id="2.7.7.8" evidence="2"/>
<organism evidence="11">
    <name type="scientific">hydrothermal vent metagenome</name>
    <dbReference type="NCBI Taxonomy" id="652676"/>
    <lineage>
        <taxon>unclassified sequences</taxon>
        <taxon>metagenomes</taxon>
        <taxon>ecological metagenomes</taxon>
    </lineage>
</organism>
<dbReference type="CDD" id="cd11363">
    <property type="entry name" value="RNase_PH_PNPase_1"/>
    <property type="match status" value="1"/>
</dbReference>
<dbReference type="GO" id="GO:0006396">
    <property type="term" value="P:RNA processing"/>
    <property type="evidence" value="ECO:0007669"/>
    <property type="project" value="InterPro"/>
</dbReference>
<dbReference type="GO" id="GO:0000175">
    <property type="term" value="F:3'-5'-RNA exonuclease activity"/>
    <property type="evidence" value="ECO:0007669"/>
    <property type="project" value="TreeGrafter"/>
</dbReference>
<keyword evidence="3" id="KW-0963">Cytoplasm</keyword>
<dbReference type="InterPro" id="IPR004088">
    <property type="entry name" value="KH_dom_type_1"/>
</dbReference>
<dbReference type="SUPFAM" id="SSF55666">
    <property type="entry name" value="Ribonuclease PH domain 2-like"/>
    <property type="match status" value="2"/>
</dbReference>
<dbReference type="FunFam" id="3.30.230.70:FF:000001">
    <property type="entry name" value="Polyribonucleotide nucleotidyltransferase"/>
    <property type="match status" value="1"/>
</dbReference>
<dbReference type="CDD" id="cd04472">
    <property type="entry name" value="S1_PNPase"/>
    <property type="match status" value="1"/>
</dbReference>
<comment type="similarity">
    <text evidence="1">Belongs to the polyribonucleotide nucleotidyltransferase family.</text>
</comment>
<dbReference type="PROSITE" id="PS50084">
    <property type="entry name" value="KH_TYPE_1"/>
    <property type="match status" value="1"/>
</dbReference>
<dbReference type="PANTHER" id="PTHR11252">
    <property type="entry name" value="POLYRIBONUCLEOTIDE NUCLEOTIDYLTRANSFERASE"/>
    <property type="match status" value="1"/>
</dbReference>
<dbReference type="NCBIfam" id="TIGR03591">
    <property type="entry name" value="polynuc_phos"/>
    <property type="match status" value="1"/>
</dbReference>
<dbReference type="SUPFAM" id="SSF54791">
    <property type="entry name" value="Eukaryotic type KH-domain (KH-domain type I)"/>
    <property type="match status" value="1"/>
</dbReference>
<dbReference type="AlphaFoldDB" id="A0A3B0V176"/>
<feature type="domain" description="S1 motif" evidence="10">
    <location>
        <begin position="623"/>
        <end position="691"/>
    </location>
</feature>
<proteinExistence type="inferred from homology"/>
<dbReference type="CDD" id="cd02393">
    <property type="entry name" value="KH-I_PNPase"/>
    <property type="match status" value="1"/>
</dbReference>
<evidence type="ECO:0000256" key="7">
    <source>
        <dbReference type="ARBA" id="ARBA00022842"/>
    </source>
</evidence>
<evidence type="ECO:0000256" key="8">
    <source>
        <dbReference type="ARBA" id="ARBA00022884"/>
    </source>
</evidence>
<dbReference type="Pfam" id="PF03726">
    <property type="entry name" value="PNPase"/>
    <property type="match status" value="1"/>
</dbReference>
<evidence type="ECO:0000256" key="3">
    <source>
        <dbReference type="ARBA" id="ARBA00022490"/>
    </source>
</evidence>
<dbReference type="FunFam" id="3.30.230.70:FF:000002">
    <property type="entry name" value="Polyribonucleotide nucleotidyltransferase"/>
    <property type="match status" value="1"/>
</dbReference>
<gene>
    <name evidence="11" type="ORF">MNBD_CHLOROFLEXI01-748</name>
</gene>